<dbReference type="InterPro" id="IPR043777">
    <property type="entry name" value="DUF5719"/>
</dbReference>
<protein>
    <submittedName>
        <fullName evidence="1">Uncharacterized protein</fullName>
    </submittedName>
</protein>
<dbReference type="AlphaFoldDB" id="A0A094PIM0"/>
<evidence type="ECO:0000313" key="1">
    <source>
        <dbReference type="EMBL" id="KGA11460.1"/>
    </source>
</evidence>
<proteinExistence type="predicted"/>
<accession>A0A094PIM0</accession>
<organism evidence="1">
    <name type="scientific">freshwater metagenome</name>
    <dbReference type="NCBI Taxonomy" id="449393"/>
    <lineage>
        <taxon>unclassified sequences</taxon>
        <taxon>metagenomes</taxon>
        <taxon>ecological metagenomes</taxon>
    </lineage>
</organism>
<gene>
    <name evidence="1" type="ORF">GM51_22580</name>
</gene>
<dbReference type="EMBL" id="JNSL01000235">
    <property type="protein sequence ID" value="KGA11460.1"/>
    <property type="molecule type" value="Genomic_DNA"/>
</dbReference>
<dbReference type="Pfam" id="PF18986">
    <property type="entry name" value="DUF5719"/>
    <property type="match status" value="1"/>
</dbReference>
<name>A0A094PIM0_9ZZZZ</name>
<reference evidence="1" key="1">
    <citation type="submission" date="2014-06" db="EMBL/GenBank/DDBJ databases">
        <title>Key roles for freshwater Actinobacteria revealed by deep metagenomic sequencing.</title>
        <authorList>
            <person name="Ghai R."/>
            <person name="Mizuno C.M."/>
            <person name="Picazo A."/>
            <person name="Camacho A."/>
            <person name="Rodriguez-Valera F."/>
        </authorList>
    </citation>
    <scope>NUCLEOTIDE SEQUENCE</scope>
</reference>
<sequence length="482" mass="49173">MIFRIVSFVSVAAVLAAGLVFAPKVEITVGFDSASGSYSVKPADMQLVCPGPLFRSGGDSGTNLSVIERWGSADLFYTADGTGELEQRSVSESSVSSIELGGSRVFGSSSLGEAASLTNLNADQQAPQGALVIAGSSTQLSAISSMRGLAAASCQQPSNDFTIVGGSTLAGREALMVLTNPSPIDATADLRVFTDLGEVSVSGLSGISVPAESTTTISLASFAPTVPSLAVQVLSQGAKLAGWIQARAVSGTQARGVDWISPNPKASEQMVLPGLVIRGTKVINDAVAAEENSDAGHALRIFAPEGAKVTVQIVSSKADTFGAVFTGIIEPGTVSDFPIAELKDGDYSVFVSSDKPVYSALRVARGNPGGTPRLDFAWVSPAEELVSDRAVAIGPDGDSILVLANSGTSPATLLVQNLRSGAGVSVSIPALGTATVDLSGPVSISKSAGVFATVAVLIEGQISDLDVRDPKNLGSEVKVRFR</sequence>
<comment type="caution">
    <text evidence="1">The sequence shown here is derived from an EMBL/GenBank/DDBJ whole genome shotgun (WGS) entry which is preliminary data.</text>
</comment>